<dbReference type="FunFam" id="3.40.50.2000:FF:000051">
    <property type="entry name" value="Glycosyltransferase"/>
    <property type="match status" value="1"/>
</dbReference>
<name>A0AAW1NAY9_SAPOF</name>
<evidence type="ECO:0000313" key="7">
    <source>
        <dbReference type="Proteomes" id="UP001443914"/>
    </source>
</evidence>
<dbReference type="GO" id="GO:0016104">
    <property type="term" value="P:triterpenoid biosynthetic process"/>
    <property type="evidence" value="ECO:0007669"/>
    <property type="project" value="UniProtKB-ARBA"/>
</dbReference>
<evidence type="ECO:0000313" key="6">
    <source>
        <dbReference type="EMBL" id="KAK9757851.1"/>
    </source>
</evidence>
<reference evidence="6" key="1">
    <citation type="submission" date="2024-03" db="EMBL/GenBank/DDBJ databases">
        <title>WGS assembly of Saponaria officinalis var. Norfolk2.</title>
        <authorList>
            <person name="Jenkins J."/>
            <person name="Shu S."/>
            <person name="Grimwood J."/>
            <person name="Barry K."/>
            <person name="Goodstein D."/>
            <person name="Schmutz J."/>
            <person name="Leebens-Mack J."/>
            <person name="Osbourn A."/>
        </authorList>
    </citation>
    <scope>NUCLEOTIDE SEQUENCE [LARGE SCALE GENOMIC DNA]</scope>
    <source>
        <strain evidence="6">JIC</strain>
    </source>
</reference>
<organism evidence="6 7">
    <name type="scientific">Saponaria officinalis</name>
    <name type="common">Common soapwort</name>
    <name type="synonym">Lychnis saponaria</name>
    <dbReference type="NCBI Taxonomy" id="3572"/>
    <lineage>
        <taxon>Eukaryota</taxon>
        <taxon>Viridiplantae</taxon>
        <taxon>Streptophyta</taxon>
        <taxon>Embryophyta</taxon>
        <taxon>Tracheophyta</taxon>
        <taxon>Spermatophyta</taxon>
        <taxon>Magnoliopsida</taxon>
        <taxon>eudicotyledons</taxon>
        <taxon>Gunneridae</taxon>
        <taxon>Pentapetalae</taxon>
        <taxon>Caryophyllales</taxon>
        <taxon>Caryophyllaceae</taxon>
        <taxon>Caryophylleae</taxon>
        <taxon>Saponaria</taxon>
    </lineage>
</organism>
<dbReference type="GO" id="GO:0008194">
    <property type="term" value="F:UDP-glycosyltransferase activity"/>
    <property type="evidence" value="ECO:0007669"/>
    <property type="project" value="InterPro"/>
</dbReference>
<accession>A0AAW1NAY9</accession>
<keyword evidence="2 4" id="KW-0328">Glycosyltransferase</keyword>
<dbReference type="InterPro" id="IPR035595">
    <property type="entry name" value="UDP_glycos_trans_CS"/>
</dbReference>
<proteinExistence type="inferred from homology"/>
<keyword evidence="3 4" id="KW-0808">Transferase</keyword>
<dbReference type="Proteomes" id="UP001443914">
    <property type="component" value="Unassembled WGS sequence"/>
</dbReference>
<dbReference type="PANTHER" id="PTHR48046:SF6">
    <property type="entry name" value="GLYCOSYLTRANSFERASE"/>
    <property type="match status" value="1"/>
</dbReference>
<dbReference type="CDD" id="cd03784">
    <property type="entry name" value="GT1_Gtf-like"/>
    <property type="match status" value="1"/>
</dbReference>
<evidence type="ECO:0000256" key="2">
    <source>
        <dbReference type="ARBA" id="ARBA00022676"/>
    </source>
</evidence>
<dbReference type="PROSITE" id="PS00375">
    <property type="entry name" value="UDPGT"/>
    <property type="match status" value="1"/>
</dbReference>
<sequence length="477" mass="52348">MENQTRTRTPARKQQHVVIVPSPGMGHLIPLAEFAKLLHDNHPFSITILLPTTTPPTAAQTSYLSTLPPAISYTFLPQVDPTHLPTTPVAHEVIITLALLHSATHVRDALNELTRRTHVVALVTDLFGTVLFEVAREVGVLPYLYFTSTAMCLGLLLHLPVLDETVSCEYRDMVEPVVLPGCVPLHGKDFMDPAQDRKNEAYKAILDHVKKYNSAEGIFINTFTDLEPGVIHALQNNEYSGPHSIYPVGPIIQSGLSDDSDDSDCLSWLDRQQPGSVLFVSFGSGGTLTYEQLNELALGLEQSGQKFLWVVRSPSNVSHGSFFSGASQDDPFGFLPNGYLERIKDHGLLVPSWAPQIKVLGHGSTGGFLSHCGWNSTLESIVNGVPIIAWPLYAEQKMNAVMLSDGLKVALRVRANEGGVVEAGEIATVVRELMVGEEGKRIHQRMNELRDLAKKARSEDGESTKLLNQVVLKWSSE</sequence>
<evidence type="ECO:0000256" key="3">
    <source>
        <dbReference type="ARBA" id="ARBA00022679"/>
    </source>
</evidence>
<comment type="similarity">
    <text evidence="1 4">Belongs to the UDP-glycosyltransferase family.</text>
</comment>
<dbReference type="Pfam" id="PF00201">
    <property type="entry name" value="UDPGT"/>
    <property type="match status" value="1"/>
</dbReference>
<dbReference type="Gene3D" id="3.40.50.2000">
    <property type="entry name" value="Glycogen Phosphorylase B"/>
    <property type="match status" value="2"/>
</dbReference>
<dbReference type="PANTHER" id="PTHR48046">
    <property type="entry name" value="UDP-GLYCOSYLTRANSFERASE 72E1"/>
    <property type="match status" value="1"/>
</dbReference>
<dbReference type="FunFam" id="3.40.50.2000:FF:000054">
    <property type="entry name" value="Glycosyltransferase"/>
    <property type="match status" value="1"/>
</dbReference>
<keyword evidence="7" id="KW-1185">Reference proteome</keyword>
<evidence type="ECO:0000256" key="5">
    <source>
        <dbReference type="RuleBase" id="RU362057"/>
    </source>
</evidence>
<dbReference type="EMBL" id="JBDFQZ010000001">
    <property type="protein sequence ID" value="KAK9757851.1"/>
    <property type="molecule type" value="Genomic_DNA"/>
</dbReference>
<dbReference type="SUPFAM" id="SSF53756">
    <property type="entry name" value="UDP-Glycosyltransferase/glycogen phosphorylase"/>
    <property type="match status" value="1"/>
</dbReference>
<evidence type="ECO:0000256" key="4">
    <source>
        <dbReference type="RuleBase" id="RU003718"/>
    </source>
</evidence>
<dbReference type="EC" id="2.4.1.-" evidence="5"/>
<dbReference type="GO" id="GO:0016135">
    <property type="term" value="P:saponin biosynthetic process"/>
    <property type="evidence" value="ECO:0007669"/>
    <property type="project" value="UniProtKB-ARBA"/>
</dbReference>
<protein>
    <recommendedName>
        <fullName evidence="5">Glycosyltransferase</fullName>
        <ecNumber evidence="5">2.4.1.-</ecNumber>
    </recommendedName>
</protein>
<gene>
    <name evidence="6" type="ORF">RND81_01G190300</name>
</gene>
<evidence type="ECO:0000256" key="1">
    <source>
        <dbReference type="ARBA" id="ARBA00009995"/>
    </source>
</evidence>
<dbReference type="InterPro" id="IPR002213">
    <property type="entry name" value="UDP_glucos_trans"/>
</dbReference>
<comment type="caution">
    <text evidence="6">The sequence shown here is derived from an EMBL/GenBank/DDBJ whole genome shotgun (WGS) entry which is preliminary data.</text>
</comment>
<dbReference type="AlphaFoldDB" id="A0AAW1NAY9"/>